<reference evidence="3 4" key="1">
    <citation type="submission" date="2023-06" db="EMBL/GenBank/DDBJ databases">
        <title>Pelomonas sp. PFR6 16S ribosomal RNA gene Genome sequencing and assembly.</title>
        <authorList>
            <person name="Woo H."/>
        </authorList>
    </citation>
    <scope>NUCLEOTIDE SEQUENCE [LARGE SCALE GENOMIC DNA]</scope>
    <source>
        <strain evidence="3 4">PFR6</strain>
    </source>
</reference>
<organism evidence="3 4">
    <name type="scientific">Roseateles violae</name>
    <dbReference type="NCBI Taxonomy" id="3058042"/>
    <lineage>
        <taxon>Bacteria</taxon>
        <taxon>Pseudomonadati</taxon>
        <taxon>Pseudomonadota</taxon>
        <taxon>Betaproteobacteria</taxon>
        <taxon>Burkholderiales</taxon>
        <taxon>Sphaerotilaceae</taxon>
        <taxon>Roseateles</taxon>
    </lineage>
</organism>
<gene>
    <name evidence="3" type="ORF">QWJ38_18765</name>
</gene>
<dbReference type="PANTHER" id="PTHR21240">
    <property type="entry name" value="2-AMINO-3-CARBOXYLMUCONATE-6-SEMIALDEHYDE DECARBOXYLASE"/>
    <property type="match status" value="1"/>
</dbReference>
<dbReference type="Proteomes" id="UP001228044">
    <property type="component" value="Unassembled WGS sequence"/>
</dbReference>
<sequence length="304" mass="32818">MIIDAHLHCTGQETAQDVLTALDEAGIDQGVLLAPFLSAGYSLSDAGSLRRANSHLARLIRGHEDRLIGLAVVNPSHFEAPEELRRAIDAGLGGAKMVPSGWYPFDDSVQPTFAVAAELQLPLLFHSGIFIDGRSGRFCRPCYFEALRDHPGVRVALAHLSWPWTDEAIAVGLIDRIHGRRGAEAMFRFDLSFGPPPPYRLEAIRLALEVLGPESLQFGSDCFLPCSGAEIAERRGWLVDLLDRLELDAEGREQIWSGTAAAWLGAARRTPSALPAPASAPAGLALPPQAGLLARGPRLRPLCC</sequence>
<dbReference type="RefSeq" id="WP_290361002.1">
    <property type="nucleotide sequence ID" value="NZ_JAUHHC010000005.1"/>
</dbReference>
<dbReference type="InterPro" id="IPR006680">
    <property type="entry name" value="Amidohydro-rel"/>
</dbReference>
<dbReference type="Gene3D" id="3.20.20.140">
    <property type="entry name" value="Metal-dependent hydrolases"/>
    <property type="match status" value="1"/>
</dbReference>
<name>A0ABT8DWH7_9BURK</name>
<accession>A0ABT8DWH7</accession>
<feature type="domain" description="Amidohydrolase-related" evidence="2">
    <location>
        <begin position="3"/>
        <end position="265"/>
    </location>
</feature>
<dbReference type="InterPro" id="IPR032466">
    <property type="entry name" value="Metal_Hydrolase"/>
</dbReference>
<evidence type="ECO:0000256" key="1">
    <source>
        <dbReference type="ARBA" id="ARBA00023239"/>
    </source>
</evidence>
<evidence type="ECO:0000313" key="3">
    <source>
        <dbReference type="EMBL" id="MDN3922338.1"/>
    </source>
</evidence>
<evidence type="ECO:0000313" key="4">
    <source>
        <dbReference type="Proteomes" id="UP001228044"/>
    </source>
</evidence>
<comment type="caution">
    <text evidence="3">The sequence shown here is derived from an EMBL/GenBank/DDBJ whole genome shotgun (WGS) entry which is preliminary data.</text>
</comment>
<evidence type="ECO:0000259" key="2">
    <source>
        <dbReference type="Pfam" id="PF04909"/>
    </source>
</evidence>
<keyword evidence="4" id="KW-1185">Reference proteome</keyword>
<proteinExistence type="predicted"/>
<protein>
    <submittedName>
        <fullName evidence="3">Amidohydrolase family protein</fullName>
    </submittedName>
</protein>
<dbReference type="SUPFAM" id="SSF51556">
    <property type="entry name" value="Metallo-dependent hydrolases"/>
    <property type="match status" value="1"/>
</dbReference>
<dbReference type="Pfam" id="PF04909">
    <property type="entry name" value="Amidohydro_2"/>
    <property type="match status" value="1"/>
</dbReference>
<dbReference type="EMBL" id="JAUHHC010000005">
    <property type="protein sequence ID" value="MDN3922338.1"/>
    <property type="molecule type" value="Genomic_DNA"/>
</dbReference>
<keyword evidence="1" id="KW-0456">Lyase</keyword>
<dbReference type="InterPro" id="IPR032465">
    <property type="entry name" value="ACMSD"/>
</dbReference>